<keyword evidence="3" id="KW-1185">Reference proteome</keyword>
<gene>
    <name evidence="2" type="ORF">HGRIS_003504</name>
</gene>
<dbReference type="Pfam" id="PF12697">
    <property type="entry name" value="Abhydrolase_6"/>
    <property type="match status" value="1"/>
</dbReference>
<protein>
    <recommendedName>
        <fullName evidence="1">AB hydrolase-1 domain-containing protein</fullName>
    </recommendedName>
</protein>
<reference evidence="3" key="1">
    <citation type="submission" date="2024-06" db="EMBL/GenBank/DDBJ databases">
        <title>Multi-omics analyses provide insights into the biosynthesis of the anticancer antibiotic pleurotin in Hohenbuehelia grisea.</title>
        <authorList>
            <person name="Weaver J.A."/>
            <person name="Alberti F."/>
        </authorList>
    </citation>
    <scope>NUCLEOTIDE SEQUENCE [LARGE SCALE GENOMIC DNA]</scope>
    <source>
        <strain evidence="3">T-177</strain>
    </source>
</reference>
<sequence length="359" mass="40298">MEIEHFVFQRPLSNSGCVLNIVANRYRPSNVTSASGLTLILTHGAAYHKEHWEPTLEQLFKFNSSGTILIREAWSFDWPNHGDAGVLNASIFAKRPDGIREQEFSAAIIDFMASGYVTGHQLVGIGHSLGSTATLFTAVPMPDTKMPISAVILVDPVLAPKDIYDAKIKHNATKMISQAISTRRDTWDSREAAYNQLKKRMPWKAWDDAVLLIYVNHGLRSVPSAETPGNSSVTLKCNKDQELSVWRFPQPTFDILTRLDAICSRTPVHVILGERADVIPSFVHKWLEDSYSGLFATMRRVPGVGHNVRMFRLLSTLAHPDSTIRSLKRTQSCWHRQFHPVFSRPFQVYRGPLCNCGGC</sequence>
<evidence type="ECO:0000259" key="1">
    <source>
        <dbReference type="Pfam" id="PF12697"/>
    </source>
</evidence>
<organism evidence="2 3">
    <name type="scientific">Hohenbuehelia grisea</name>
    <dbReference type="NCBI Taxonomy" id="104357"/>
    <lineage>
        <taxon>Eukaryota</taxon>
        <taxon>Fungi</taxon>
        <taxon>Dikarya</taxon>
        <taxon>Basidiomycota</taxon>
        <taxon>Agaricomycotina</taxon>
        <taxon>Agaricomycetes</taxon>
        <taxon>Agaricomycetidae</taxon>
        <taxon>Agaricales</taxon>
        <taxon>Pleurotineae</taxon>
        <taxon>Pleurotaceae</taxon>
        <taxon>Hohenbuehelia</taxon>
    </lineage>
</organism>
<feature type="domain" description="AB hydrolase-1" evidence="1">
    <location>
        <begin position="39"/>
        <end position="308"/>
    </location>
</feature>
<dbReference type="InterPro" id="IPR000073">
    <property type="entry name" value="AB_hydrolase_1"/>
</dbReference>
<accession>A0ABR3JFK8</accession>
<dbReference type="EMBL" id="JASNQZ010000007">
    <property type="protein sequence ID" value="KAL0954539.1"/>
    <property type="molecule type" value="Genomic_DNA"/>
</dbReference>
<comment type="caution">
    <text evidence="2">The sequence shown here is derived from an EMBL/GenBank/DDBJ whole genome shotgun (WGS) entry which is preliminary data.</text>
</comment>
<name>A0ABR3JFK8_9AGAR</name>
<evidence type="ECO:0000313" key="3">
    <source>
        <dbReference type="Proteomes" id="UP001556367"/>
    </source>
</evidence>
<dbReference type="Proteomes" id="UP001556367">
    <property type="component" value="Unassembled WGS sequence"/>
</dbReference>
<proteinExistence type="predicted"/>
<dbReference type="SUPFAM" id="SSF53474">
    <property type="entry name" value="alpha/beta-Hydrolases"/>
    <property type="match status" value="1"/>
</dbReference>
<evidence type="ECO:0000313" key="2">
    <source>
        <dbReference type="EMBL" id="KAL0954539.1"/>
    </source>
</evidence>
<dbReference type="Gene3D" id="3.40.50.1820">
    <property type="entry name" value="alpha/beta hydrolase"/>
    <property type="match status" value="1"/>
</dbReference>
<dbReference type="InterPro" id="IPR029058">
    <property type="entry name" value="AB_hydrolase_fold"/>
</dbReference>